<dbReference type="InterPro" id="IPR050879">
    <property type="entry name" value="Acyltransferase_3"/>
</dbReference>
<gene>
    <name evidence="10" type="ORF">LACFE_CDS1271</name>
</gene>
<feature type="transmembrane region" description="Helical" evidence="8">
    <location>
        <begin position="309"/>
        <end position="326"/>
    </location>
</feature>
<organism evidence="10 11">
    <name type="scientific">Limosilactobacillus fermentum</name>
    <name type="common">Lactobacillus fermentum</name>
    <dbReference type="NCBI Taxonomy" id="1613"/>
    <lineage>
        <taxon>Bacteria</taxon>
        <taxon>Bacillati</taxon>
        <taxon>Bacillota</taxon>
        <taxon>Bacilli</taxon>
        <taxon>Lactobacillales</taxon>
        <taxon>Lactobacillaceae</taxon>
        <taxon>Limosilactobacillus</taxon>
    </lineage>
</organism>
<dbReference type="Proteomes" id="UP000094714">
    <property type="component" value="Chromosome"/>
</dbReference>
<dbReference type="CDD" id="cd01840">
    <property type="entry name" value="SGNH_hydrolase_yrhL_like"/>
    <property type="match status" value="1"/>
</dbReference>
<evidence type="ECO:0000256" key="6">
    <source>
        <dbReference type="ARBA" id="ARBA00023136"/>
    </source>
</evidence>
<keyword evidence="4 8" id="KW-0812">Transmembrane</keyword>
<feature type="transmembrane region" description="Helical" evidence="8">
    <location>
        <begin position="21"/>
        <end position="37"/>
    </location>
</feature>
<accession>A0A1D7ZXY7</accession>
<dbReference type="Gene3D" id="3.40.50.1110">
    <property type="entry name" value="SGNH hydrolase"/>
    <property type="match status" value="1"/>
</dbReference>
<dbReference type="GO" id="GO:0016747">
    <property type="term" value="F:acyltransferase activity, transferring groups other than amino-acyl groups"/>
    <property type="evidence" value="ECO:0007669"/>
    <property type="project" value="InterPro"/>
</dbReference>
<evidence type="ECO:0000256" key="7">
    <source>
        <dbReference type="ARBA" id="ARBA00023315"/>
    </source>
</evidence>
<dbReference type="GO" id="GO:0005886">
    <property type="term" value="C:plasma membrane"/>
    <property type="evidence" value="ECO:0007669"/>
    <property type="project" value="UniProtKB-SubCell"/>
</dbReference>
<feature type="transmembrane region" description="Helical" evidence="8">
    <location>
        <begin position="338"/>
        <end position="356"/>
    </location>
</feature>
<evidence type="ECO:0000313" key="11">
    <source>
        <dbReference type="Proteomes" id="UP000094714"/>
    </source>
</evidence>
<dbReference type="PATRIC" id="fig|1613.112.peg.1331"/>
<dbReference type="EMBL" id="CP017151">
    <property type="protein sequence ID" value="AOR74723.1"/>
    <property type="molecule type" value="Genomic_DNA"/>
</dbReference>
<feature type="transmembrane region" description="Helical" evidence="8">
    <location>
        <begin position="43"/>
        <end position="59"/>
    </location>
</feature>
<keyword evidence="3 10" id="KW-0808">Transferase</keyword>
<feature type="transmembrane region" description="Helical" evidence="8">
    <location>
        <begin position="89"/>
        <end position="109"/>
    </location>
</feature>
<feature type="transmembrane region" description="Helical" evidence="8">
    <location>
        <begin position="154"/>
        <end position="171"/>
    </location>
</feature>
<dbReference type="Pfam" id="PF01757">
    <property type="entry name" value="Acyl_transf_3"/>
    <property type="match status" value="1"/>
</dbReference>
<feature type="transmembrane region" description="Helical" evidence="8">
    <location>
        <begin position="180"/>
        <end position="200"/>
    </location>
</feature>
<sequence length="616" mass="68836">MQKIRPERTDQGSRYVTGVDGMRTLAVVGVIIYHLFIAQLPGGFLGVPLFLLISGYFVTDQLQNEWDQHQTIDLISFYRRRFRRLYPPLVGMLLVTVVYITLFSHQLLYQLRQVVVTNLLWVYNWWEIGHGQSYFDRFSGESPFTHLWTLGVEAQFYLIWPALLFIVLVGLGKRRRLIKWLTLTLAVLSAVLMAVLYNPANLNRVYYGTDTRAFSLLLGAWLAMVWPRKHLRGNLAPTGKTILNGGGVISLLIILIGFCSLDGQAKFTYFGGMFLYSLAGMVLLATIVHPGASMNRWLTNPVFSWIGRRSYGIYIYQFPIMIFYEAKVQVGAHPFINGFIEVAMILVAAELSYRLVEMPAKNLQLKELVGKLKTRPAGLKRWVRLGATSLLVCVALVGLALPEKAPAKTALQNHLTKANEATAARNKLISAGKAPKVNVNAKSLKTKYQLSTKQIKALGKLKITVIGDSVMADAAQNIQELVPDAYVDAQVGRQGSAGPAIIKELKKNGRLAKIVVLNLGTNGPMTTQTVNEILAAVGKGRQIYWINAHLPTKSWEKTVNSQLKKTAKEHSNVHLVDWNAQSKGHASWFAKDRVHMGPEGNVQFTRLLLTTILKNE</sequence>
<name>A0A1D7ZXY7_LIMFE</name>
<feature type="transmembrane region" description="Helical" evidence="8">
    <location>
        <begin position="267"/>
        <end position="288"/>
    </location>
</feature>
<evidence type="ECO:0000256" key="5">
    <source>
        <dbReference type="ARBA" id="ARBA00022989"/>
    </source>
</evidence>
<dbReference type="PANTHER" id="PTHR23028:SF53">
    <property type="entry name" value="ACYL_TRANSF_3 DOMAIN-CONTAINING PROTEIN"/>
    <property type="match status" value="1"/>
</dbReference>
<reference evidence="10 11" key="1">
    <citation type="submission" date="2016-09" db="EMBL/GenBank/DDBJ databases">
        <title>Genome Sequence of the Lactobacillus fermentum strain NCC2970 (CNCM I-5068).</title>
        <authorList>
            <person name="Barretto C."/>
            <person name="Ngom-Bru C."/>
            <person name="Genevaz A."/>
            <person name="Fournier C."/>
            <person name="Moine D."/>
            <person name="Kassam M."/>
            <person name="Iltis A."/>
            <person name="Sagory-Zalkind P."/>
            <person name="Faucherand G."/>
            <person name="Descombes P."/>
            <person name="Duboux S."/>
        </authorList>
    </citation>
    <scope>NUCLEOTIDE SEQUENCE [LARGE SCALE GENOMIC DNA]</scope>
    <source>
        <strain evidence="10 11">NCC2970</strain>
    </source>
</reference>
<evidence type="ECO:0000256" key="4">
    <source>
        <dbReference type="ARBA" id="ARBA00022692"/>
    </source>
</evidence>
<dbReference type="InterPro" id="IPR002656">
    <property type="entry name" value="Acyl_transf_3_dom"/>
</dbReference>
<dbReference type="AlphaFoldDB" id="A0A1D7ZXY7"/>
<feature type="transmembrane region" description="Helical" evidence="8">
    <location>
        <begin position="212"/>
        <end position="229"/>
    </location>
</feature>
<keyword evidence="2" id="KW-1003">Cell membrane</keyword>
<feature type="domain" description="Acyltransferase 3" evidence="9">
    <location>
        <begin position="18"/>
        <end position="348"/>
    </location>
</feature>
<proteinExistence type="predicted"/>
<keyword evidence="6 8" id="KW-0472">Membrane</keyword>
<feature type="transmembrane region" description="Helical" evidence="8">
    <location>
        <begin position="241"/>
        <end position="261"/>
    </location>
</feature>
<feature type="transmembrane region" description="Helical" evidence="8">
    <location>
        <begin position="382"/>
        <end position="401"/>
    </location>
</feature>
<keyword evidence="5 8" id="KW-1133">Transmembrane helix</keyword>
<evidence type="ECO:0000313" key="10">
    <source>
        <dbReference type="EMBL" id="AOR74723.1"/>
    </source>
</evidence>
<evidence type="ECO:0000256" key="8">
    <source>
        <dbReference type="SAM" id="Phobius"/>
    </source>
</evidence>
<comment type="subcellular location">
    <subcellularLocation>
        <location evidence="1">Cell membrane</location>
        <topology evidence="1">Multi-pass membrane protein</topology>
    </subcellularLocation>
</comment>
<dbReference type="GO" id="GO:0009103">
    <property type="term" value="P:lipopolysaccharide biosynthetic process"/>
    <property type="evidence" value="ECO:0007669"/>
    <property type="project" value="TreeGrafter"/>
</dbReference>
<protein>
    <submittedName>
        <fullName evidence="10">Acyltransferase 3</fullName>
    </submittedName>
</protein>
<dbReference type="PANTHER" id="PTHR23028">
    <property type="entry name" value="ACETYLTRANSFERASE"/>
    <property type="match status" value="1"/>
</dbReference>
<evidence type="ECO:0000256" key="3">
    <source>
        <dbReference type="ARBA" id="ARBA00022679"/>
    </source>
</evidence>
<keyword evidence="7 10" id="KW-0012">Acyltransferase</keyword>
<evidence type="ECO:0000259" key="9">
    <source>
        <dbReference type="Pfam" id="PF01757"/>
    </source>
</evidence>
<dbReference type="InterPro" id="IPR036514">
    <property type="entry name" value="SGNH_hydro_sf"/>
</dbReference>
<dbReference type="SUPFAM" id="SSF52266">
    <property type="entry name" value="SGNH hydrolase"/>
    <property type="match status" value="1"/>
</dbReference>
<dbReference type="RefSeq" id="WP_069776040.1">
    <property type="nucleotide sequence ID" value="NZ_CP017151.1"/>
</dbReference>
<evidence type="ECO:0000256" key="2">
    <source>
        <dbReference type="ARBA" id="ARBA00022475"/>
    </source>
</evidence>
<evidence type="ECO:0000256" key="1">
    <source>
        <dbReference type="ARBA" id="ARBA00004651"/>
    </source>
</evidence>